<dbReference type="Proteomes" id="UP000027073">
    <property type="component" value="Unassembled WGS sequence"/>
</dbReference>
<accession>A0A067NA51</accession>
<organism evidence="2 3">
    <name type="scientific">Pleurotus ostreatus (strain PC15)</name>
    <name type="common">Oyster mushroom</name>
    <dbReference type="NCBI Taxonomy" id="1137138"/>
    <lineage>
        <taxon>Eukaryota</taxon>
        <taxon>Fungi</taxon>
        <taxon>Dikarya</taxon>
        <taxon>Basidiomycota</taxon>
        <taxon>Agaricomycotina</taxon>
        <taxon>Agaricomycetes</taxon>
        <taxon>Agaricomycetidae</taxon>
        <taxon>Agaricales</taxon>
        <taxon>Pleurotineae</taxon>
        <taxon>Pleurotaceae</taxon>
        <taxon>Pleurotus</taxon>
    </lineage>
</organism>
<feature type="region of interest" description="Disordered" evidence="1">
    <location>
        <begin position="381"/>
        <end position="448"/>
    </location>
</feature>
<sequence length="714" mass="78775">MAVALPPHPLPVDEYLPGPSTTVRNRMDSGSTITAKRVPSFRDRQLPPIPQNDGGDVRPTSTVRPRMRSKSPPVAKSRHLSSFLPSYSRRVTFPTLLRQNPRVLARLLQFMSWADFLSLAGTCRDFMNLLGPLETKDVLLSRFIPGYSDALRSRDLRRFRDVSMSLHDLNLLILSEMTPLHQYPMHALSCLSAFMTTLDQEERTHRLIALTQAHSRAVLLLQSVVHSSSYPIPPEPRDDAKASLRNLQRPILRELTFPAPLSYQLSDHPVRDELASRSPSNSKHVRGHTVADVAPGLHQRRSVPKAPASSTPSVAAKARKRLSKLVNTPAAPPPPPASMPRALKVYSDGWRRASRFPVTATQSDDEGGSAAFSRRTTMVLPNGYGSIPLKRPSRRFTSANASSDSSIDSSPSQSHLSRSSIVDTPSSSPAALSPSASTHASCNSLAPPPHDLNMAKWRARAPILRVFVPCTELSTGNSNSIGKCREQLVESRLWGHLSAGDIVCNLGYVPGGPRAQASEDSNVQAPEFDDAETPSQQKWLLYDGEDLVPYLPPHPPPVLDVLTLPSPFYYTHIMPALANPPFIVDRLPMFNEGPQMTLLHSSTRVKSPHSPNGYAVVKKHMWIARVVKYPSTGYEEDDAVGEGWTGEWILEGEGTREGRQALLQCFDRWASGVVKKELELVRDKSGGGRLWFKLLNSYSDNLDPTDNGQMAIYA</sequence>
<dbReference type="AlphaFoldDB" id="A0A067NA51"/>
<dbReference type="HOGENOM" id="CLU_023462_0_0_1"/>
<evidence type="ECO:0000313" key="2">
    <source>
        <dbReference type="EMBL" id="KDQ24729.1"/>
    </source>
</evidence>
<dbReference type="STRING" id="1137138.A0A067NA51"/>
<evidence type="ECO:0000313" key="3">
    <source>
        <dbReference type="Proteomes" id="UP000027073"/>
    </source>
</evidence>
<reference evidence="3" key="1">
    <citation type="journal article" date="2014" name="Proc. Natl. Acad. Sci. U.S.A.">
        <title>Extensive sampling of basidiomycete genomes demonstrates inadequacy of the white-rot/brown-rot paradigm for wood decay fungi.</title>
        <authorList>
            <person name="Riley R."/>
            <person name="Salamov A.A."/>
            <person name="Brown D.W."/>
            <person name="Nagy L.G."/>
            <person name="Floudas D."/>
            <person name="Held B.W."/>
            <person name="Levasseur A."/>
            <person name="Lombard V."/>
            <person name="Morin E."/>
            <person name="Otillar R."/>
            <person name="Lindquist E.A."/>
            <person name="Sun H."/>
            <person name="LaButti K.M."/>
            <person name="Schmutz J."/>
            <person name="Jabbour D."/>
            <person name="Luo H."/>
            <person name="Baker S.E."/>
            <person name="Pisabarro A.G."/>
            <person name="Walton J.D."/>
            <person name="Blanchette R.A."/>
            <person name="Henrissat B."/>
            <person name="Martin F."/>
            <person name="Cullen D."/>
            <person name="Hibbett D.S."/>
            <person name="Grigoriev I.V."/>
        </authorList>
    </citation>
    <scope>NUCLEOTIDE SEQUENCE [LARGE SCALE GENOMIC DNA]</scope>
    <source>
        <strain evidence="3">PC15</strain>
    </source>
</reference>
<dbReference type="VEuPathDB" id="FungiDB:PLEOSDRAFT_1113920"/>
<dbReference type="EMBL" id="KL198011">
    <property type="protein sequence ID" value="KDQ24729.1"/>
    <property type="molecule type" value="Genomic_DNA"/>
</dbReference>
<protein>
    <recommendedName>
        <fullName evidence="4">F-box domain-containing protein</fullName>
    </recommendedName>
</protein>
<feature type="region of interest" description="Disordered" evidence="1">
    <location>
        <begin position="272"/>
        <end position="320"/>
    </location>
</feature>
<feature type="compositionally biased region" description="Polar residues" evidence="1">
    <location>
        <begin position="19"/>
        <end position="34"/>
    </location>
</feature>
<proteinExistence type="predicted"/>
<feature type="compositionally biased region" description="Low complexity" evidence="1">
    <location>
        <begin position="398"/>
        <end position="437"/>
    </location>
</feature>
<feature type="region of interest" description="Disordered" evidence="1">
    <location>
        <begin position="1"/>
        <end position="77"/>
    </location>
</feature>
<feature type="compositionally biased region" description="Pro residues" evidence="1">
    <location>
        <begin position="1"/>
        <end position="10"/>
    </location>
</feature>
<gene>
    <name evidence="2" type="ORF">PLEOSDRAFT_1113920</name>
</gene>
<name>A0A067NA51_PLEO1</name>
<dbReference type="OrthoDB" id="3269821at2759"/>
<evidence type="ECO:0008006" key="4">
    <source>
        <dbReference type="Google" id="ProtNLM"/>
    </source>
</evidence>
<evidence type="ECO:0000256" key="1">
    <source>
        <dbReference type="SAM" id="MobiDB-lite"/>
    </source>
</evidence>
<dbReference type="InParanoid" id="A0A067NA51"/>